<sequence length="198" mass="23433">MILILKTDIMDPVMQCTILLSHSESLKIFLFHFSRRSTRFYRLSHSEIFDIEKVAVRSSLRLPNNKCALIESYALSWKPYQGDSLNLPDHRYNIYTIKRETGGLDDGVAASFQRSQDSRHHAQSTKKIHDESSSTNVKVFRKSLMYEHFLKRTQSTRLLCNSKDTSYKWIKYYFFYYVVQIIMLKEMLREIVSKLSRP</sequence>
<dbReference type="Proteomes" id="UP001151760">
    <property type="component" value="Unassembled WGS sequence"/>
</dbReference>
<proteinExistence type="predicted"/>
<organism evidence="1 2">
    <name type="scientific">Tanacetum coccineum</name>
    <dbReference type="NCBI Taxonomy" id="301880"/>
    <lineage>
        <taxon>Eukaryota</taxon>
        <taxon>Viridiplantae</taxon>
        <taxon>Streptophyta</taxon>
        <taxon>Embryophyta</taxon>
        <taxon>Tracheophyta</taxon>
        <taxon>Spermatophyta</taxon>
        <taxon>Magnoliopsida</taxon>
        <taxon>eudicotyledons</taxon>
        <taxon>Gunneridae</taxon>
        <taxon>Pentapetalae</taxon>
        <taxon>asterids</taxon>
        <taxon>campanulids</taxon>
        <taxon>Asterales</taxon>
        <taxon>Asteraceae</taxon>
        <taxon>Asteroideae</taxon>
        <taxon>Anthemideae</taxon>
        <taxon>Anthemidinae</taxon>
        <taxon>Tanacetum</taxon>
    </lineage>
</organism>
<dbReference type="EMBL" id="BQNB010016733">
    <property type="protein sequence ID" value="GJT55162.1"/>
    <property type="molecule type" value="Genomic_DNA"/>
</dbReference>
<keyword evidence="2" id="KW-1185">Reference proteome</keyword>
<reference evidence="1" key="2">
    <citation type="submission" date="2022-01" db="EMBL/GenBank/DDBJ databases">
        <authorList>
            <person name="Yamashiro T."/>
            <person name="Shiraishi A."/>
            <person name="Satake H."/>
            <person name="Nakayama K."/>
        </authorList>
    </citation>
    <scope>NUCLEOTIDE SEQUENCE</scope>
</reference>
<evidence type="ECO:0000313" key="2">
    <source>
        <dbReference type="Proteomes" id="UP001151760"/>
    </source>
</evidence>
<protein>
    <submittedName>
        <fullName evidence="1">Uncharacterized protein</fullName>
    </submittedName>
</protein>
<comment type="caution">
    <text evidence="1">The sequence shown here is derived from an EMBL/GenBank/DDBJ whole genome shotgun (WGS) entry which is preliminary data.</text>
</comment>
<reference evidence="1" key="1">
    <citation type="journal article" date="2022" name="Int. J. Mol. Sci.">
        <title>Draft Genome of Tanacetum Coccineum: Genomic Comparison of Closely Related Tanacetum-Family Plants.</title>
        <authorList>
            <person name="Yamashiro T."/>
            <person name="Shiraishi A."/>
            <person name="Nakayama K."/>
            <person name="Satake H."/>
        </authorList>
    </citation>
    <scope>NUCLEOTIDE SEQUENCE</scope>
</reference>
<evidence type="ECO:0000313" key="1">
    <source>
        <dbReference type="EMBL" id="GJT55162.1"/>
    </source>
</evidence>
<gene>
    <name evidence="1" type="ORF">Tco_0990216</name>
</gene>
<name>A0ABQ5EX87_9ASTR</name>
<accession>A0ABQ5EX87</accession>